<proteinExistence type="predicted"/>
<dbReference type="InterPro" id="IPR036412">
    <property type="entry name" value="HAD-like_sf"/>
</dbReference>
<dbReference type="STRING" id="1047168.A0A0F4GGA4"/>
<dbReference type="PANTHER" id="PTHR43316">
    <property type="entry name" value="HYDROLASE, HALOACID DELAHOGENASE-RELATED"/>
    <property type="match status" value="1"/>
</dbReference>
<dbReference type="GO" id="GO:0016787">
    <property type="term" value="F:hydrolase activity"/>
    <property type="evidence" value="ECO:0007669"/>
    <property type="project" value="UniProtKB-KW"/>
</dbReference>
<protein>
    <submittedName>
        <fullName evidence="2">Uncharacterized protein</fullName>
    </submittedName>
</protein>
<dbReference type="SUPFAM" id="SSF56784">
    <property type="entry name" value="HAD-like"/>
    <property type="match status" value="1"/>
</dbReference>
<accession>A0A0F4GGA4</accession>
<gene>
    <name evidence="2" type="ORF">TI39_contig4126g00010</name>
</gene>
<name>A0A0F4GGA4_9PEZI</name>
<dbReference type="InterPro" id="IPR051540">
    <property type="entry name" value="S-2-haloacid_dehalogenase"/>
</dbReference>
<keyword evidence="3" id="KW-1185">Reference proteome</keyword>
<evidence type="ECO:0000313" key="3">
    <source>
        <dbReference type="Proteomes" id="UP000033647"/>
    </source>
</evidence>
<dbReference type="Proteomes" id="UP000033647">
    <property type="component" value="Unassembled WGS sequence"/>
</dbReference>
<evidence type="ECO:0000313" key="2">
    <source>
        <dbReference type="EMBL" id="KJX95245.1"/>
    </source>
</evidence>
<dbReference type="EMBL" id="LAFY01004086">
    <property type="protein sequence ID" value="KJX95245.1"/>
    <property type="molecule type" value="Genomic_DNA"/>
</dbReference>
<dbReference type="PANTHER" id="PTHR43316:SF9">
    <property type="entry name" value="ACID DEHALOGENASE, PUTATIVE (AFU_ORTHOLOGUE AFUA_6G14460)-RELATED"/>
    <property type="match status" value="1"/>
</dbReference>
<dbReference type="InterPro" id="IPR023214">
    <property type="entry name" value="HAD_sf"/>
</dbReference>
<dbReference type="OrthoDB" id="444127at2759"/>
<dbReference type="Gene3D" id="3.40.50.1000">
    <property type="entry name" value="HAD superfamily/HAD-like"/>
    <property type="match status" value="1"/>
</dbReference>
<dbReference type="AlphaFoldDB" id="A0A0F4GGA4"/>
<keyword evidence="1" id="KW-0378">Hydrolase</keyword>
<organism evidence="2 3">
    <name type="scientific">Zymoseptoria brevis</name>
    <dbReference type="NCBI Taxonomy" id="1047168"/>
    <lineage>
        <taxon>Eukaryota</taxon>
        <taxon>Fungi</taxon>
        <taxon>Dikarya</taxon>
        <taxon>Ascomycota</taxon>
        <taxon>Pezizomycotina</taxon>
        <taxon>Dothideomycetes</taxon>
        <taxon>Dothideomycetidae</taxon>
        <taxon>Mycosphaerellales</taxon>
        <taxon>Mycosphaerellaceae</taxon>
        <taxon>Zymoseptoria</taxon>
    </lineage>
</organism>
<reference evidence="2 3" key="1">
    <citation type="submission" date="2015-03" db="EMBL/GenBank/DDBJ databases">
        <title>RNA-seq based gene annotation and comparative genomics of four Zymoseptoria species reveal species-specific pathogenicity related genes and transposable element activity.</title>
        <authorList>
            <person name="Grandaubert J."/>
            <person name="Bhattacharyya A."/>
            <person name="Stukenbrock E.H."/>
        </authorList>
    </citation>
    <scope>NUCLEOTIDE SEQUENCE [LARGE SCALE GENOMIC DNA]</scope>
    <source>
        <strain evidence="2 3">Zb18110</strain>
    </source>
</reference>
<evidence type="ECO:0000256" key="1">
    <source>
        <dbReference type="ARBA" id="ARBA00022801"/>
    </source>
</evidence>
<comment type="caution">
    <text evidence="2">The sequence shown here is derived from an EMBL/GenBank/DDBJ whole genome shotgun (WGS) entry which is preliminary data.</text>
</comment>
<sequence>MQSLKKRYRLVPLTNVDHQSWKVIGGPLKGCDFDAVYMAEDVGSYKPDLKNFRYLFDHLNQGFGLGKDDICHVAQSLTHGHEPAKELGLRSVWVDRKALMGGDPTEWQEKYGYQLRVQSLRELADIVEQAFEEA</sequence>